<dbReference type="AlphaFoldDB" id="A0A8I6S886"/>
<reference evidence="2" key="1">
    <citation type="submission" date="2022-01" db="UniProtKB">
        <authorList>
            <consortium name="EnsemblMetazoa"/>
        </authorList>
    </citation>
    <scope>IDENTIFICATION</scope>
</reference>
<accession>A0A8I6S886</accession>
<dbReference type="GeneID" id="106669812"/>
<keyword evidence="1" id="KW-0175">Coiled coil</keyword>
<evidence type="ECO:0000313" key="3">
    <source>
        <dbReference type="Proteomes" id="UP000494040"/>
    </source>
</evidence>
<dbReference type="RefSeq" id="XP_014255048.1">
    <property type="nucleotide sequence ID" value="XM_014399562.2"/>
</dbReference>
<feature type="coiled-coil region" evidence="1">
    <location>
        <begin position="103"/>
        <end position="158"/>
    </location>
</feature>
<proteinExistence type="predicted"/>
<sequence length="532" mass="62244">MSTRDLIYDCNLEKWASSLGFPDVDDPLFKENWRKLACPSMRSEWRHLTSTIVSQQKAATIKKQLLLYKLTTSNNSNNGKLKKMNSVKDLVTYEELKPLRNKLASLDCKINIILDDMKELESKLEARSKINKECLEGKRHNQNKIKTLQLKNKEIENDIFSVRTMQKLALELSDKKISGEISKEETPWSKEVKATVKSLTPGHELEEMIKRMKSALCNKINCSSTKCQSRLEILFELDKEHVKRYSDLEILKKIHAAKEEKLNSILKKIYDKMLNNENERYCFSAKKFLVEKLTDTVRETGKLAALEQSMCTLKNTNEEVELKYKTEKENIGEVESIIEKKFQKLRFYCSIDIDLFSKKVLDLERLMKKEVSEFKIIESISTVIPTSKQAYPEQLKLFLEYYLVRNNTTIVDNVPQSLTDYAVFQMLLQKIEEHQALCRVLSQNEKHTFDVDVFNKIEKSVEENEKRILKRISEIECQLSASKCLNNKNALALKFWMQQPFADHLPGHPEYNDIKNRFKKAIQQKYHNDRNN</sequence>
<evidence type="ECO:0000313" key="2">
    <source>
        <dbReference type="EnsemblMetazoa" id="XP_014255048.1"/>
    </source>
</evidence>
<protein>
    <submittedName>
        <fullName evidence="2">Uncharacterized protein</fullName>
    </submittedName>
</protein>
<keyword evidence="3" id="KW-1185">Reference proteome</keyword>
<name>A0A8I6S886_CIMLE</name>
<evidence type="ECO:0000256" key="1">
    <source>
        <dbReference type="SAM" id="Coils"/>
    </source>
</evidence>
<dbReference type="KEGG" id="clec:106669812"/>
<dbReference type="Proteomes" id="UP000494040">
    <property type="component" value="Unassembled WGS sequence"/>
</dbReference>
<dbReference type="EnsemblMetazoa" id="XM_014399562.2">
    <property type="protein sequence ID" value="XP_014255048.1"/>
    <property type="gene ID" value="LOC106669812"/>
</dbReference>
<organism evidence="2 3">
    <name type="scientific">Cimex lectularius</name>
    <name type="common">Bed bug</name>
    <name type="synonym">Acanthia lectularia</name>
    <dbReference type="NCBI Taxonomy" id="79782"/>
    <lineage>
        <taxon>Eukaryota</taxon>
        <taxon>Metazoa</taxon>
        <taxon>Ecdysozoa</taxon>
        <taxon>Arthropoda</taxon>
        <taxon>Hexapoda</taxon>
        <taxon>Insecta</taxon>
        <taxon>Pterygota</taxon>
        <taxon>Neoptera</taxon>
        <taxon>Paraneoptera</taxon>
        <taxon>Hemiptera</taxon>
        <taxon>Heteroptera</taxon>
        <taxon>Panheteroptera</taxon>
        <taxon>Cimicomorpha</taxon>
        <taxon>Cimicidae</taxon>
        <taxon>Cimex</taxon>
    </lineage>
</organism>